<name>A0ACA9S5S4_9GLOM</name>
<reference evidence="1" key="1">
    <citation type="submission" date="2021-06" db="EMBL/GenBank/DDBJ databases">
        <authorList>
            <person name="Kallberg Y."/>
            <person name="Tangrot J."/>
            <person name="Rosling A."/>
        </authorList>
    </citation>
    <scope>NUCLEOTIDE SEQUENCE</scope>
    <source>
        <strain evidence="1">MA461A</strain>
    </source>
</reference>
<gene>
    <name evidence="1" type="ORF">RPERSI_LOCUS27055</name>
</gene>
<dbReference type="Proteomes" id="UP000789920">
    <property type="component" value="Unassembled WGS sequence"/>
</dbReference>
<organism evidence="1 2">
    <name type="scientific">Racocetra persica</name>
    <dbReference type="NCBI Taxonomy" id="160502"/>
    <lineage>
        <taxon>Eukaryota</taxon>
        <taxon>Fungi</taxon>
        <taxon>Fungi incertae sedis</taxon>
        <taxon>Mucoromycota</taxon>
        <taxon>Glomeromycotina</taxon>
        <taxon>Glomeromycetes</taxon>
        <taxon>Diversisporales</taxon>
        <taxon>Gigasporaceae</taxon>
        <taxon>Racocetra</taxon>
    </lineage>
</organism>
<evidence type="ECO:0000313" key="1">
    <source>
        <dbReference type="EMBL" id="CAG8827743.1"/>
    </source>
</evidence>
<feature type="non-terminal residue" evidence="1">
    <location>
        <position position="59"/>
    </location>
</feature>
<keyword evidence="2" id="KW-1185">Reference proteome</keyword>
<comment type="caution">
    <text evidence="1">The sequence shown here is derived from an EMBL/GenBank/DDBJ whole genome shotgun (WGS) entry which is preliminary data.</text>
</comment>
<evidence type="ECO:0000313" key="2">
    <source>
        <dbReference type="Proteomes" id="UP000789920"/>
    </source>
</evidence>
<protein>
    <submittedName>
        <fullName evidence="1">35612_t:CDS:1</fullName>
    </submittedName>
</protein>
<sequence>APSILLASEDITLEIINQLIRGPDQLPNKFDLANFLNESPPVKILLAPNYYFQFNTSLG</sequence>
<proteinExistence type="predicted"/>
<feature type="non-terminal residue" evidence="1">
    <location>
        <position position="1"/>
    </location>
</feature>
<accession>A0ACA9S5S4</accession>
<dbReference type="EMBL" id="CAJVQC010094341">
    <property type="protein sequence ID" value="CAG8827743.1"/>
    <property type="molecule type" value="Genomic_DNA"/>
</dbReference>